<protein>
    <submittedName>
        <fullName evidence="3">DAZ-associated protein 2</fullName>
    </submittedName>
</protein>
<reference evidence="3" key="2">
    <citation type="submission" date="2019-09" db="UniProtKB">
        <authorList>
            <consortium name="WormBaseParasite"/>
        </authorList>
    </citation>
    <scope>IDENTIFICATION</scope>
</reference>
<keyword evidence="2" id="KW-1185">Reference proteome</keyword>
<proteinExistence type="predicted"/>
<organism evidence="2 3">
    <name type="scientific">Heligmosomoides polygyrus</name>
    <name type="common">Parasitic roundworm</name>
    <dbReference type="NCBI Taxonomy" id="6339"/>
    <lineage>
        <taxon>Eukaryota</taxon>
        <taxon>Metazoa</taxon>
        <taxon>Ecdysozoa</taxon>
        <taxon>Nematoda</taxon>
        <taxon>Chromadorea</taxon>
        <taxon>Rhabditida</taxon>
        <taxon>Rhabditina</taxon>
        <taxon>Rhabditomorpha</taxon>
        <taxon>Strongyloidea</taxon>
        <taxon>Heligmosomidae</taxon>
        <taxon>Heligmosomoides</taxon>
    </lineage>
</organism>
<dbReference type="AlphaFoldDB" id="A0A183GJM7"/>
<reference evidence="1 2" key="1">
    <citation type="submission" date="2018-11" db="EMBL/GenBank/DDBJ databases">
        <authorList>
            <consortium name="Pathogen Informatics"/>
        </authorList>
    </citation>
    <scope>NUCLEOTIDE SEQUENCE [LARGE SCALE GENOMIC DNA]</scope>
</reference>
<accession>A0A183GJM7</accession>
<evidence type="ECO:0000313" key="1">
    <source>
        <dbReference type="EMBL" id="VDP35271.1"/>
    </source>
</evidence>
<dbReference type="WBParaSite" id="HPBE_0002288301-mRNA-1">
    <property type="protein sequence ID" value="HPBE_0002288301-mRNA-1"/>
    <property type="gene ID" value="HPBE_0002288301"/>
</dbReference>
<gene>
    <name evidence="1" type="ORF">HPBE_LOCUS22882</name>
</gene>
<dbReference type="Proteomes" id="UP000050761">
    <property type="component" value="Unassembled WGS sequence"/>
</dbReference>
<evidence type="ECO:0000313" key="2">
    <source>
        <dbReference type="Proteomes" id="UP000050761"/>
    </source>
</evidence>
<name>A0A183GJM7_HELPZ</name>
<evidence type="ECO:0000313" key="3">
    <source>
        <dbReference type="WBParaSite" id="HPBE_0002288301-mRNA-1"/>
    </source>
</evidence>
<accession>A0A3P8CSR2</accession>
<dbReference type="EMBL" id="UZAH01034457">
    <property type="protein sequence ID" value="VDP35271.1"/>
    <property type="molecule type" value="Genomic_DNA"/>
</dbReference>
<sequence>MTSNWEATAYSGQNQVQSAVHSRAVRGRGIVWNNGNGGRVFRTQQGMPVVETTSRHANHPGYRIMSTPRAQNFGVPTPVVPPVTSTGAQYSSEYPAQGQGQYMIVPGKQSAPATYPCDAALQGGVGYFPTQFNVANYGNAPATLKGPNILKSSAAMERSRQPYTPVITKPEVAPVPPTRHVNDYFVTEMDDQHLLQFEVRLHVFGGVFCLVLV</sequence>